<evidence type="ECO:0000256" key="6">
    <source>
        <dbReference type="ARBA" id="ARBA00022679"/>
    </source>
</evidence>
<dbReference type="GO" id="GO:0010628">
    <property type="term" value="P:positive regulation of gene expression"/>
    <property type="evidence" value="ECO:0007669"/>
    <property type="project" value="UniProtKB-ARBA"/>
</dbReference>
<dbReference type="SUPFAM" id="SSF81301">
    <property type="entry name" value="Nucleotidyltransferase"/>
    <property type="match status" value="1"/>
</dbReference>
<dbReference type="FunFam" id="1.10.1410.10:FF:000018">
    <property type="entry name" value="Terminal uridylyltransferase cid1"/>
    <property type="match status" value="1"/>
</dbReference>
<organism evidence="12 13">
    <name type="scientific">Escallonia herrerae</name>
    <dbReference type="NCBI Taxonomy" id="1293975"/>
    <lineage>
        <taxon>Eukaryota</taxon>
        <taxon>Viridiplantae</taxon>
        <taxon>Streptophyta</taxon>
        <taxon>Embryophyta</taxon>
        <taxon>Tracheophyta</taxon>
        <taxon>Spermatophyta</taxon>
        <taxon>Magnoliopsida</taxon>
        <taxon>eudicotyledons</taxon>
        <taxon>Gunneridae</taxon>
        <taxon>Pentapetalae</taxon>
        <taxon>asterids</taxon>
        <taxon>campanulids</taxon>
        <taxon>Escalloniales</taxon>
        <taxon>Escalloniaceae</taxon>
        <taxon>Escallonia</taxon>
    </lineage>
</organism>
<evidence type="ECO:0000256" key="1">
    <source>
        <dbReference type="ARBA" id="ARBA00001936"/>
    </source>
</evidence>
<dbReference type="Pfam" id="PF22600">
    <property type="entry name" value="MTPAP-like_central"/>
    <property type="match status" value="1"/>
</dbReference>
<dbReference type="Gene3D" id="1.10.1410.10">
    <property type="match status" value="1"/>
</dbReference>
<evidence type="ECO:0000259" key="11">
    <source>
        <dbReference type="Pfam" id="PF22600"/>
    </source>
</evidence>
<keyword evidence="8" id="KW-0460">Magnesium</keyword>
<comment type="cofactor">
    <cofactor evidence="2">
        <name>Mg(2+)</name>
        <dbReference type="ChEBI" id="CHEBI:18420"/>
    </cofactor>
</comment>
<dbReference type="InterPro" id="IPR054708">
    <property type="entry name" value="MTPAP-like_central"/>
</dbReference>
<evidence type="ECO:0000256" key="5">
    <source>
        <dbReference type="ARBA" id="ARBA00022490"/>
    </source>
</evidence>
<comment type="similarity">
    <text evidence="4">Belongs to the DNA polymerase type-B-like family.</text>
</comment>
<dbReference type="SUPFAM" id="SSF81631">
    <property type="entry name" value="PAP/OAS1 substrate-binding domain"/>
    <property type="match status" value="1"/>
</dbReference>
<comment type="cofactor">
    <cofactor evidence="1">
        <name>Mn(2+)</name>
        <dbReference type="ChEBI" id="CHEBI:29035"/>
    </cofactor>
</comment>
<dbReference type="GO" id="GO:0010605">
    <property type="term" value="P:negative regulation of macromolecule metabolic process"/>
    <property type="evidence" value="ECO:0007669"/>
    <property type="project" value="UniProtKB-ARBA"/>
</dbReference>
<dbReference type="PANTHER" id="PTHR12271:SF40">
    <property type="entry name" value="POLY(A) RNA POLYMERASE GLD2"/>
    <property type="match status" value="1"/>
</dbReference>
<keyword evidence="7" id="KW-0479">Metal-binding</keyword>
<reference evidence="12" key="1">
    <citation type="submission" date="2022-12" db="EMBL/GenBank/DDBJ databases">
        <title>Draft genome assemblies for two species of Escallonia (Escalloniales).</title>
        <authorList>
            <person name="Chanderbali A."/>
            <person name="Dervinis C."/>
            <person name="Anghel I."/>
            <person name="Soltis D."/>
            <person name="Soltis P."/>
            <person name="Zapata F."/>
        </authorList>
    </citation>
    <scope>NUCLEOTIDE SEQUENCE</scope>
    <source>
        <strain evidence="12">UCBG64.0493</strain>
        <tissue evidence="12">Leaf</tissue>
    </source>
</reference>
<dbReference type="GO" id="GO:0031123">
    <property type="term" value="P:RNA 3'-end processing"/>
    <property type="evidence" value="ECO:0007669"/>
    <property type="project" value="TreeGrafter"/>
</dbReference>
<feature type="domain" description="Poly(A) RNA polymerase mitochondrial-like central palm" evidence="11">
    <location>
        <begin position="389"/>
        <end position="551"/>
    </location>
</feature>
<accession>A0AA88WZ23</accession>
<gene>
    <name evidence="12" type="ORF">RJ639_033172</name>
</gene>
<evidence type="ECO:0000256" key="2">
    <source>
        <dbReference type="ARBA" id="ARBA00001946"/>
    </source>
</evidence>
<evidence type="ECO:0000313" key="13">
    <source>
        <dbReference type="Proteomes" id="UP001188597"/>
    </source>
</evidence>
<evidence type="ECO:0000256" key="7">
    <source>
        <dbReference type="ARBA" id="ARBA00022723"/>
    </source>
</evidence>
<evidence type="ECO:0000256" key="9">
    <source>
        <dbReference type="SAM" id="MobiDB-lite"/>
    </source>
</evidence>
<keyword evidence="13" id="KW-1185">Reference proteome</keyword>
<dbReference type="AlphaFoldDB" id="A0AA88WZ23"/>
<dbReference type="GO" id="GO:0043488">
    <property type="term" value="P:regulation of mRNA stability"/>
    <property type="evidence" value="ECO:0007669"/>
    <property type="project" value="UniProtKB-ARBA"/>
</dbReference>
<evidence type="ECO:0000256" key="4">
    <source>
        <dbReference type="ARBA" id="ARBA00008593"/>
    </source>
</evidence>
<feature type="region of interest" description="Disordered" evidence="9">
    <location>
        <begin position="163"/>
        <end position="251"/>
    </location>
</feature>
<name>A0AA88WZ23_9ASTE</name>
<evidence type="ECO:0000259" key="10">
    <source>
        <dbReference type="Pfam" id="PF03828"/>
    </source>
</evidence>
<evidence type="ECO:0000256" key="8">
    <source>
        <dbReference type="ARBA" id="ARBA00022842"/>
    </source>
</evidence>
<comment type="subcellular location">
    <subcellularLocation>
        <location evidence="3">Cytoplasm</location>
    </subcellularLocation>
</comment>
<comment type="caution">
    <text evidence="12">The sequence shown here is derived from an EMBL/GenBank/DDBJ whole genome shotgun (WGS) entry which is preliminary data.</text>
</comment>
<dbReference type="InterPro" id="IPR002058">
    <property type="entry name" value="PAP_assoc"/>
</dbReference>
<dbReference type="Gene3D" id="3.30.460.10">
    <property type="entry name" value="Beta Polymerase, domain 2"/>
    <property type="match status" value="1"/>
</dbReference>
<sequence>MAGAGGDEPSLNPPSNGGDFLLQLLRRPPQHQPPPASQPLTHDPAVAAVGPSIPFPPLASGNSRDPPYHRSPPHFAPHNFFSQNPNPNTPTPSHHTHQQHNRQFSQHPVGDDSKKLGLYGRNPRPGQANQQDHRNLMFGSLRYENGGASNGNTVYNERELGLGNRRSNGIDRKPQVNTGAFHNHEQERGLIRPVGPQARRPPPGFLSKQSSVRNRNSGKEKGNFGQLDRGDVGSNDGLSGQLDRPGLPAGSDLLSVSASDINEALSSLHIEDCESGGDPLGRSRSRDRLDDLDEQGTNSVVLEDASQEKKDKRQRRDKILSFVFFMWESLWHVCTYLVSTRVRGSFFFQLTSATCNQDYRSDKRGKRLMGQRMRIVKRQIGCRRDINRLNGQFLSLYESLIPAEEEKAKQKQLLLLLEKHVAKEWPAARLYLYGSCANSFGFPRSDIDVCLAMEDADVDKSEVLLKLADILQSDNLQNVQAFLRVLISAIRRYAVNIMLEAFLVCHVRKALTRARVPIVKLMDPATGISCDICVNNVLAVVNTKLLRDYAQIDVRLRQLAFIVKHWAKSRGVNETYHGTLSSYAYVLMCIHFLQQRRPAILPCLQGMESTYAVTVDNTECAYFDQVEKLSGFGSRNRESIAQLVWAFFNYWAHWHNYANDVISVRTGSILSKHEKDWTRRVGNDRHLICIEDPFEVSHDLGRVVDKFSIGVIREEFERAADILQCDPDPCVMLFKPYVPS</sequence>
<evidence type="ECO:0000313" key="12">
    <source>
        <dbReference type="EMBL" id="KAK3035644.1"/>
    </source>
</evidence>
<feature type="region of interest" description="Disordered" evidence="9">
    <location>
        <begin position="272"/>
        <end position="308"/>
    </location>
</feature>
<dbReference type="Proteomes" id="UP001188597">
    <property type="component" value="Unassembled WGS sequence"/>
</dbReference>
<proteinExistence type="inferred from homology"/>
<feature type="region of interest" description="Disordered" evidence="9">
    <location>
        <begin position="1"/>
        <end position="133"/>
    </location>
</feature>
<dbReference type="GO" id="GO:0046872">
    <property type="term" value="F:metal ion binding"/>
    <property type="evidence" value="ECO:0007669"/>
    <property type="project" value="UniProtKB-KW"/>
</dbReference>
<dbReference type="CDD" id="cd05402">
    <property type="entry name" value="NT_PAP_TUTase"/>
    <property type="match status" value="1"/>
</dbReference>
<dbReference type="EMBL" id="JAVXUP010000169">
    <property type="protein sequence ID" value="KAK3035644.1"/>
    <property type="molecule type" value="Genomic_DNA"/>
</dbReference>
<evidence type="ECO:0000256" key="3">
    <source>
        <dbReference type="ARBA" id="ARBA00004496"/>
    </source>
</evidence>
<protein>
    <submittedName>
        <fullName evidence="12">Uncharacterized protein</fullName>
    </submittedName>
</protein>
<dbReference type="GO" id="GO:0050265">
    <property type="term" value="F:RNA uridylyltransferase activity"/>
    <property type="evidence" value="ECO:0007669"/>
    <property type="project" value="TreeGrafter"/>
</dbReference>
<feature type="domain" description="PAP-associated" evidence="10">
    <location>
        <begin position="639"/>
        <end position="698"/>
    </location>
</feature>
<keyword evidence="5" id="KW-0963">Cytoplasm</keyword>
<dbReference type="PANTHER" id="PTHR12271">
    <property type="entry name" value="POLY A POLYMERASE CID PAP -RELATED"/>
    <property type="match status" value="1"/>
</dbReference>
<keyword evidence="6" id="KW-0808">Transferase</keyword>
<dbReference type="Pfam" id="PF03828">
    <property type="entry name" value="PAP_assoc"/>
    <property type="match status" value="1"/>
</dbReference>
<dbReference type="InterPro" id="IPR043519">
    <property type="entry name" value="NT_sf"/>
</dbReference>
<dbReference type="GO" id="GO:0005737">
    <property type="term" value="C:cytoplasm"/>
    <property type="evidence" value="ECO:0007669"/>
    <property type="project" value="UniProtKB-SubCell"/>
</dbReference>